<dbReference type="PANTHER" id="PTHR13421">
    <property type="entry name" value="SNRNA-ACTIVATING PROTEIN COMPLEX SUBUNIT 3"/>
    <property type="match status" value="1"/>
</dbReference>
<comment type="similarity">
    <text evidence="2">Belongs to the SNAPC3/SRD2 family.</text>
</comment>
<comment type="subunit">
    <text evidence="9">Part of the SNAPc complex composed of 5 subunits: SNAPC1, SNAPC2, SNAPC3, SNAPC4 and SNAPC5. SNAPC3 interacts with SNAPC1.</text>
</comment>
<evidence type="ECO:0000256" key="4">
    <source>
        <dbReference type="ARBA" id="ARBA00023015"/>
    </source>
</evidence>
<dbReference type="GO" id="GO:0005634">
    <property type="term" value="C:nucleus"/>
    <property type="evidence" value="ECO:0007669"/>
    <property type="project" value="UniProtKB-SubCell"/>
</dbReference>
<comment type="caution">
    <text evidence="11">The sequence shown here is derived from an EMBL/GenBank/DDBJ whole genome shotgun (WGS) entry which is preliminary data.</text>
</comment>
<dbReference type="AlphaFoldDB" id="A0A834HVA4"/>
<gene>
    <name evidence="11" type="ORF">GWI33_021120</name>
</gene>
<proteinExistence type="inferred from homology"/>
<protein>
    <recommendedName>
        <fullName evidence="3">snRNA-activating protein complex subunit 3</fullName>
    </recommendedName>
    <alternativeName>
        <fullName evidence="10">Small nuclear RNA-activating complex polypeptide 3</fullName>
    </alternativeName>
</protein>
<dbReference type="GO" id="GO:0019185">
    <property type="term" value="C:snRNA-activating protein complex"/>
    <property type="evidence" value="ECO:0007669"/>
    <property type="project" value="TreeGrafter"/>
</dbReference>
<evidence type="ECO:0000256" key="3">
    <source>
        <dbReference type="ARBA" id="ARBA00013634"/>
    </source>
</evidence>
<dbReference type="OrthoDB" id="46583at2759"/>
<dbReference type="GO" id="GO:0042796">
    <property type="term" value="P:snRNA transcription by RNA polymerase III"/>
    <property type="evidence" value="ECO:0007669"/>
    <property type="project" value="TreeGrafter"/>
</dbReference>
<dbReference type="InterPro" id="IPR022042">
    <property type="entry name" value="snRNA-activating_su3"/>
</dbReference>
<keyword evidence="12" id="KW-1185">Reference proteome</keyword>
<dbReference type="GO" id="GO:0001006">
    <property type="term" value="F:RNA polymerase III type 3 promoter sequence-specific DNA binding"/>
    <property type="evidence" value="ECO:0007669"/>
    <property type="project" value="TreeGrafter"/>
</dbReference>
<comment type="function">
    <text evidence="8">Part of the SNAPc complex required for the transcription of both RNA polymerase II and III small-nuclear RNA genes. Binds to the proximal sequence element (PSE), a non-TATA-box basal promoter element common to these 2 types of genes. Recruits TBP and BRF2 to the U6 snRNA TATA box.</text>
</comment>
<evidence type="ECO:0000256" key="8">
    <source>
        <dbReference type="ARBA" id="ARBA00025193"/>
    </source>
</evidence>
<dbReference type="GO" id="GO:0042795">
    <property type="term" value="P:snRNA transcription by RNA polymerase II"/>
    <property type="evidence" value="ECO:0007669"/>
    <property type="project" value="TreeGrafter"/>
</dbReference>
<name>A0A834HVA4_RHYFE</name>
<keyword evidence="6" id="KW-0804">Transcription</keyword>
<dbReference type="GO" id="GO:0003681">
    <property type="term" value="F:bent DNA binding"/>
    <property type="evidence" value="ECO:0007669"/>
    <property type="project" value="TreeGrafter"/>
</dbReference>
<comment type="subcellular location">
    <subcellularLocation>
        <location evidence="1">Nucleus</location>
    </subcellularLocation>
</comment>
<evidence type="ECO:0000256" key="6">
    <source>
        <dbReference type="ARBA" id="ARBA00023163"/>
    </source>
</evidence>
<evidence type="ECO:0000256" key="2">
    <source>
        <dbReference type="ARBA" id="ARBA00010410"/>
    </source>
</evidence>
<evidence type="ECO:0000256" key="10">
    <source>
        <dbReference type="ARBA" id="ARBA00029606"/>
    </source>
</evidence>
<dbReference type="PANTHER" id="PTHR13421:SF16">
    <property type="entry name" value="SNRNA-ACTIVATING PROTEIN COMPLEX SUBUNIT 3"/>
    <property type="match status" value="1"/>
</dbReference>
<dbReference type="EMBL" id="JAACXV010014612">
    <property type="protein sequence ID" value="KAF7265465.1"/>
    <property type="molecule type" value="Genomic_DNA"/>
</dbReference>
<keyword evidence="5" id="KW-0238">DNA-binding</keyword>
<evidence type="ECO:0000256" key="9">
    <source>
        <dbReference type="ARBA" id="ARBA00025958"/>
    </source>
</evidence>
<sequence>MENIYNPGNFFSTEPQELKEYFHNWTKECCTAKSNTNEEKLRLLREEFDLNLKLDDITKLEERCSIDKLSLSEENAFLPLNFIPQDNLIQHVHPLPETYLETVKSKEEFNKMKDNIDLKTMTISVEEDKDDPSSIKDIEPGSNFIYNVIIYVPFNTMTGTRLTSESLRLQYEIEILGSNTLMELADAIKCVSDHFIIKEVETTTLDLIQHMNAKEKYPSRCFCIENVFYNDMSHPNSIDYSDVVRKWALNRNIANFGSQSMEGVTLDSLKPRLGYGYVYIHQGECEHVLTFSDARLTQKDDCLVSKKYPRLISMKRHSNHLCFMCALNHSSWFVLNSDRLPTKYNLAHTVWLQS</sequence>
<evidence type="ECO:0000313" key="11">
    <source>
        <dbReference type="EMBL" id="KAF7265465.1"/>
    </source>
</evidence>
<reference evidence="11" key="1">
    <citation type="submission" date="2020-08" db="EMBL/GenBank/DDBJ databases">
        <title>Genome sequencing and assembly of the red palm weevil Rhynchophorus ferrugineus.</title>
        <authorList>
            <person name="Dias G.B."/>
            <person name="Bergman C.M."/>
            <person name="Manee M."/>
        </authorList>
    </citation>
    <scope>NUCLEOTIDE SEQUENCE</scope>
    <source>
        <strain evidence="11">AA-2017</strain>
        <tissue evidence="11">Whole larva</tissue>
    </source>
</reference>
<evidence type="ECO:0000313" key="12">
    <source>
        <dbReference type="Proteomes" id="UP000625711"/>
    </source>
</evidence>
<organism evidence="11 12">
    <name type="scientific">Rhynchophorus ferrugineus</name>
    <name type="common">Red palm weevil</name>
    <name type="synonym">Curculio ferrugineus</name>
    <dbReference type="NCBI Taxonomy" id="354439"/>
    <lineage>
        <taxon>Eukaryota</taxon>
        <taxon>Metazoa</taxon>
        <taxon>Ecdysozoa</taxon>
        <taxon>Arthropoda</taxon>
        <taxon>Hexapoda</taxon>
        <taxon>Insecta</taxon>
        <taxon>Pterygota</taxon>
        <taxon>Neoptera</taxon>
        <taxon>Endopterygota</taxon>
        <taxon>Coleoptera</taxon>
        <taxon>Polyphaga</taxon>
        <taxon>Cucujiformia</taxon>
        <taxon>Curculionidae</taxon>
        <taxon>Dryophthorinae</taxon>
        <taxon>Rhynchophorus</taxon>
    </lineage>
</organism>
<dbReference type="GO" id="GO:0000978">
    <property type="term" value="F:RNA polymerase II cis-regulatory region sequence-specific DNA binding"/>
    <property type="evidence" value="ECO:0007669"/>
    <property type="project" value="TreeGrafter"/>
</dbReference>
<dbReference type="GO" id="GO:0001046">
    <property type="term" value="F:core promoter sequence-specific DNA binding"/>
    <property type="evidence" value="ECO:0007669"/>
    <property type="project" value="TreeGrafter"/>
</dbReference>
<evidence type="ECO:0000256" key="5">
    <source>
        <dbReference type="ARBA" id="ARBA00023125"/>
    </source>
</evidence>
<evidence type="ECO:0000256" key="1">
    <source>
        <dbReference type="ARBA" id="ARBA00004123"/>
    </source>
</evidence>
<dbReference type="Pfam" id="PF12251">
    <property type="entry name" value="SNAPC3"/>
    <property type="match status" value="1"/>
</dbReference>
<accession>A0A834HVA4</accession>
<dbReference type="Proteomes" id="UP000625711">
    <property type="component" value="Unassembled WGS sequence"/>
</dbReference>
<evidence type="ECO:0000256" key="7">
    <source>
        <dbReference type="ARBA" id="ARBA00023242"/>
    </source>
</evidence>
<keyword evidence="7" id="KW-0539">Nucleus</keyword>
<keyword evidence="4" id="KW-0805">Transcription regulation</keyword>